<proteinExistence type="inferred from homology"/>
<evidence type="ECO:0000256" key="5">
    <source>
        <dbReference type="ARBA" id="ARBA00022692"/>
    </source>
</evidence>
<dbReference type="EMBL" id="BAAAEX010000006">
    <property type="protein sequence ID" value="GAA0776175.1"/>
    <property type="molecule type" value="Genomic_DNA"/>
</dbReference>
<feature type="transmembrane region" description="Helical" evidence="9">
    <location>
        <begin position="139"/>
        <end position="163"/>
    </location>
</feature>
<keyword evidence="3" id="KW-1003">Cell membrane</keyword>
<keyword evidence="5 9" id="KW-0812">Transmembrane</keyword>
<dbReference type="PANTHER" id="PTHR35011">
    <property type="entry name" value="2,3-DIKETO-L-GULONATE TRAP TRANSPORTER SMALL PERMEASE PROTEIN YIAM"/>
    <property type="match status" value="1"/>
</dbReference>
<evidence type="ECO:0000313" key="13">
    <source>
        <dbReference type="EMBL" id="XDJ81161.1"/>
    </source>
</evidence>
<evidence type="ECO:0000256" key="4">
    <source>
        <dbReference type="ARBA" id="ARBA00022519"/>
    </source>
</evidence>
<dbReference type="Proteomes" id="UP001500573">
    <property type="component" value="Unassembled WGS sequence"/>
</dbReference>
<dbReference type="InterPro" id="IPR007387">
    <property type="entry name" value="TRAP_DctQ"/>
</dbReference>
<dbReference type="InterPro" id="IPR055348">
    <property type="entry name" value="DctQ"/>
</dbReference>
<dbReference type="EMBL" id="CP158255">
    <property type="protein sequence ID" value="XDJ49539.1"/>
    <property type="molecule type" value="Genomic_DNA"/>
</dbReference>
<evidence type="ECO:0000256" key="7">
    <source>
        <dbReference type="ARBA" id="ARBA00023136"/>
    </source>
</evidence>
<reference evidence="11 14" key="1">
    <citation type="journal article" date="2019" name="Int. J. Syst. Evol. Microbiol.">
        <title>The Global Catalogue of Microorganisms (GCM) 10K type strain sequencing project: providing services to taxonomists for standard genome sequencing and annotation.</title>
        <authorList>
            <consortium name="The Broad Institute Genomics Platform"/>
            <consortium name="The Broad Institute Genome Sequencing Center for Infectious Disease"/>
            <person name="Wu L."/>
            <person name="Ma J."/>
        </authorList>
    </citation>
    <scope>NUCLEOTIDE SEQUENCE [LARGE SCALE GENOMIC DNA]</scope>
    <source>
        <strain evidence="11 14">JCM 15515</strain>
    </source>
</reference>
<feature type="transmembrane region" description="Helical" evidence="9">
    <location>
        <begin position="21"/>
        <end position="47"/>
    </location>
</feature>
<feature type="transmembrane region" description="Helical" evidence="9">
    <location>
        <begin position="98"/>
        <end position="119"/>
    </location>
</feature>
<keyword evidence="6 9" id="KW-1133">Transmembrane helix</keyword>
<evidence type="ECO:0000256" key="2">
    <source>
        <dbReference type="ARBA" id="ARBA00022448"/>
    </source>
</evidence>
<dbReference type="RefSeq" id="WP_343836067.1">
    <property type="nucleotide sequence ID" value="NZ_BAAAEX010000006.1"/>
</dbReference>
<dbReference type="GO" id="GO:0022857">
    <property type="term" value="F:transmembrane transporter activity"/>
    <property type="evidence" value="ECO:0007669"/>
    <property type="project" value="UniProtKB-UniRule"/>
</dbReference>
<evidence type="ECO:0000313" key="11">
    <source>
        <dbReference type="EMBL" id="GAA0776175.1"/>
    </source>
</evidence>
<feature type="transmembrane region" description="Helical" evidence="9">
    <location>
        <begin position="59"/>
        <end position="77"/>
    </location>
</feature>
<dbReference type="EMBL" id="CP158267">
    <property type="protein sequence ID" value="XDJ81161.1"/>
    <property type="molecule type" value="Genomic_DNA"/>
</dbReference>
<evidence type="ECO:0000256" key="3">
    <source>
        <dbReference type="ARBA" id="ARBA00022475"/>
    </source>
</evidence>
<sequence length="185" mass="20475">MEEKDRRATAPRIRALSDLMFAVLTAALALCVFLMLVLVFGNVVLRYVFNSGINISSEIARLAFVWLTFGGAVLAFRTREHLAINMGIERFSPRMQKFTHVARQLLILWVLWLIITGGWEQTVISMRTVTPVAGMPIAVFSGAVLFSAVAMALMAILDIFVALRTPATPENTGVFRTSVDSVEEI</sequence>
<evidence type="ECO:0000256" key="9">
    <source>
        <dbReference type="RuleBase" id="RU369079"/>
    </source>
</evidence>
<organism evidence="12">
    <name type="scientific">Castellaniella ginsengisoli</name>
    <dbReference type="NCBI Taxonomy" id="546114"/>
    <lineage>
        <taxon>Bacteria</taxon>
        <taxon>Pseudomonadati</taxon>
        <taxon>Pseudomonadota</taxon>
        <taxon>Betaproteobacteria</taxon>
        <taxon>Burkholderiales</taxon>
        <taxon>Alcaligenaceae</taxon>
        <taxon>Castellaniella</taxon>
    </lineage>
</organism>
<evidence type="ECO:0000313" key="12">
    <source>
        <dbReference type="EMBL" id="XDJ49539.1"/>
    </source>
</evidence>
<evidence type="ECO:0000256" key="6">
    <source>
        <dbReference type="ARBA" id="ARBA00022989"/>
    </source>
</evidence>
<keyword evidence="7 9" id="KW-0472">Membrane</keyword>
<comment type="function">
    <text evidence="9">Part of the tripartite ATP-independent periplasmic (TRAP) transport system.</text>
</comment>
<protein>
    <recommendedName>
        <fullName evidence="9">TRAP transporter small permease protein</fullName>
    </recommendedName>
</protein>
<reference evidence="12" key="3">
    <citation type="submission" date="2024-05" db="EMBL/GenBank/DDBJ databases">
        <authorList>
            <person name="Luo Y.-C."/>
            <person name="Nicholds J."/>
            <person name="Mortimer T."/>
            <person name="Maboni G."/>
        </authorList>
    </citation>
    <scope>NUCLEOTIDE SEQUENCE</scope>
    <source>
        <strain evidence="13">141555</strain>
        <strain evidence="12">151108</strain>
    </source>
</reference>
<dbReference type="Pfam" id="PF04290">
    <property type="entry name" value="DctQ"/>
    <property type="match status" value="1"/>
</dbReference>
<evidence type="ECO:0000313" key="14">
    <source>
        <dbReference type="Proteomes" id="UP001500573"/>
    </source>
</evidence>
<comment type="subunit">
    <text evidence="9">The complex comprises the extracytoplasmic solute receptor protein and the two transmembrane proteins.</text>
</comment>
<dbReference type="PANTHER" id="PTHR35011:SF2">
    <property type="entry name" value="2,3-DIKETO-L-GULONATE TRAP TRANSPORTER SMALL PERMEASE PROTEIN YIAM"/>
    <property type="match status" value="1"/>
</dbReference>
<comment type="subcellular location">
    <subcellularLocation>
        <location evidence="1 9">Cell inner membrane</location>
        <topology evidence="1 9">Multi-pass membrane protein</topology>
    </subcellularLocation>
</comment>
<evidence type="ECO:0000256" key="8">
    <source>
        <dbReference type="ARBA" id="ARBA00038436"/>
    </source>
</evidence>
<gene>
    <name evidence="13" type="ORF">ABRZ07_06580</name>
    <name evidence="12" type="ORF">ABRZ09_09790</name>
    <name evidence="11" type="ORF">GCM10009108_10090</name>
</gene>
<accession>A0AB39D675</accession>
<keyword evidence="4 9" id="KW-0997">Cell inner membrane</keyword>
<dbReference type="AlphaFoldDB" id="A0AB39D675"/>
<evidence type="ECO:0000259" key="10">
    <source>
        <dbReference type="Pfam" id="PF04290"/>
    </source>
</evidence>
<dbReference type="GO" id="GO:0015740">
    <property type="term" value="P:C4-dicarboxylate transport"/>
    <property type="evidence" value="ECO:0007669"/>
    <property type="project" value="TreeGrafter"/>
</dbReference>
<name>A0AB39D675_9BURK</name>
<keyword evidence="2 9" id="KW-0813">Transport</keyword>
<keyword evidence="14" id="KW-1185">Reference proteome</keyword>
<dbReference type="GO" id="GO:0005886">
    <property type="term" value="C:plasma membrane"/>
    <property type="evidence" value="ECO:0007669"/>
    <property type="project" value="UniProtKB-SubCell"/>
</dbReference>
<comment type="similarity">
    <text evidence="8 9">Belongs to the TRAP transporter small permease family.</text>
</comment>
<reference evidence="11" key="2">
    <citation type="submission" date="2023-12" db="EMBL/GenBank/DDBJ databases">
        <authorList>
            <person name="Sun Q."/>
            <person name="Inoue M."/>
        </authorList>
    </citation>
    <scope>NUCLEOTIDE SEQUENCE</scope>
    <source>
        <strain evidence="11">JCM 15515</strain>
    </source>
</reference>
<evidence type="ECO:0000256" key="1">
    <source>
        <dbReference type="ARBA" id="ARBA00004429"/>
    </source>
</evidence>
<feature type="domain" description="Tripartite ATP-independent periplasmic transporters DctQ component" evidence="10">
    <location>
        <begin position="35"/>
        <end position="164"/>
    </location>
</feature>